<dbReference type="AlphaFoldDB" id="A0AAD3HF78"/>
<protein>
    <recommendedName>
        <fullName evidence="19">Electron transfer flavoprotein-ubiquinone oxidoreductase</fullName>
        <shortName evidence="19">ETF-QO</shortName>
        <ecNumber evidence="19">1.5.5.1</ecNumber>
    </recommendedName>
</protein>
<evidence type="ECO:0000256" key="18">
    <source>
        <dbReference type="ARBA" id="ARBA00052682"/>
    </source>
</evidence>
<keyword evidence="16" id="KW-0496">Mitochondrion</keyword>
<dbReference type="InterPro" id="IPR007859">
    <property type="entry name" value="ETF-QO/FixX_C"/>
</dbReference>
<evidence type="ECO:0000256" key="11">
    <source>
        <dbReference type="ARBA" id="ARBA00022982"/>
    </source>
</evidence>
<evidence type="ECO:0000256" key="16">
    <source>
        <dbReference type="ARBA" id="ARBA00023128"/>
    </source>
</evidence>
<evidence type="ECO:0000256" key="17">
    <source>
        <dbReference type="ARBA" id="ARBA00023136"/>
    </source>
</evidence>
<dbReference type="InterPro" id="IPR049398">
    <property type="entry name" value="ETF-QO/FixC_UQ-bd"/>
</dbReference>
<evidence type="ECO:0000259" key="20">
    <source>
        <dbReference type="PROSITE" id="PS51379"/>
    </source>
</evidence>
<dbReference type="EC" id="1.5.5.1" evidence="19"/>
<keyword evidence="5 19" id="KW-0813">Transport</keyword>
<evidence type="ECO:0000256" key="5">
    <source>
        <dbReference type="ARBA" id="ARBA00022448"/>
    </source>
</evidence>
<comment type="cofactor">
    <cofactor evidence="1 19">
        <name>FAD</name>
        <dbReference type="ChEBI" id="CHEBI:57692"/>
    </cofactor>
</comment>
<evidence type="ECO:0000256" key="15">
    <source>
        <dbReference type="ARBA" id="ARBA00023075"/>
    </source>
</evidence>
<evidence type="ECO:0000256" key="13">
    <source>
        <dbReference type="ARBA" id="ARBA00023004"/>
    </source>
</evidence>
<dbReference type="InterPro" id="IPR036188">
    <property type="entry name" value="FAD/NAD-bd_sf"/>
</dbReference>
<evidence type="ECO:0000256" key="7">
    <source>
        <dbReference type="ARBA" id="ARBA00022723"/>
    </source>
</evidence>
<evidence type="ECO:0000256" key="14">
    <source>
        <dbReference type="ARBA" id="ARBA00023014"/>
    </source>
</evidence>
<comment type="catalytic activity">
    <reaction evidence="18 19">
        <text>a ubiquinone + reduced [electron-transfer flavoprotein] = a ubiquinol + oxidized [electron-transfer flavoprotein] + H(+)</text>
        <dbReference type="Rhea" id="RHEA:24052"/>
        <dbReference type="Rhea" id="RHEA-COMP:9565"/>
        <dbReference type="Rhea" id="RHEA-COMP:9566"/>
        <dbReference type="Rhea" id="RHEA-COMP:10685"/>
        <dbReference type="Rhea" id="RHEA-COMP:10686"/>
        <dbReference type="ChEBI" id="CHEBI:15378"/>
        <dbReference type="ChEBI" id="CHEBI:16389"/>
        <dbReference type="ChEBI" id="CHEBI:17976"/>
        <dbReference type="ChEBI" id="CHEBI:57692"/>
        <dbReference type="ChEBI" id="CHEBI:58307"/>
        <dbReference type="EC" id="1.5.5.1"/>
    </reaction>
</comment>
<evidence type="ECO:0000256" key="12">
    <source>
        <dbReference type="ARBA" id="ARBA00023002"/>
    </source>
</evidence>
<evidence type="ECO:0000256" key="6">
    <source>
        <dbReference type="ARBA" id="ARBA00022630"/>
    </source>
</evidence>
<proteinExistence type="inferred from homology"/>
<dbReference type="GO" id="GO:0005743">
    <property type="term" value="C:mitochondrial inner membrane"/>
    <property type="evidence" value="ECO:0007669"/>
    <property type="project" value="UniProtKB-SubCell"/>
</dbReference>
<comment type="subcellular location">
    <subcellularLocation>
        <location evidence="3">Mitochondrion inner membrane</location>
    </subcellularLocation>
</comment>
<keyword evidence="6 19" id="KW-0285">Flavoprotein</keyword>
<keyword evidence="10" id="KW-0809">Transit peptide</keyword>
<evidence type="ECO:0000256" key="10">
    <source>
        <dbReference type="ARBA" id="ARBA00022946"/>
    </source>
</evidence>
<evidence type="ECO:0000256" key="3">
    <source>
        <dbReference type="ARBA" id="ARBA00004273"/>
    </source>
</evidence>
<comment type="cofactor">
    <cofactor evidence="19">
        <name>[4Fe-4S] cluster</name>
        <dbReference type="ChEBI" id="CHEBI:49883"/>
    </cofactor>
    <text evidence="19">Binds 1 [4Fe-4S] cluster.</text>
</comment>
<dbReference type="SUPFAM" id="SSF54373">
    <property type="entry name" value="FAD-linked reductases, C-terminal domain"/>
    <property type="match status" value="1"/>
</dbReference>
<evidence type="ECO:0000256" key="2">
    <source>
        <dbReference type="ARBA" id="ARBA00002819"/>
    </source>
</evidence>
<evidence type="ECO:0000256" key="4">
    <source>
        <dbReference type="ARBA" id="ARBA00006796"/>
    </source>
</evidence>
<dbReference type="Pfam" id="PF05187">
    <property type="entry name" value="Fer4_ETF_QO"/>
    <property type="match status" value="1"/>
</dbReference>
<dbReference type="PANTHER" id="PTHR10617">
    <property type="entry name" value="ELECTRON TRANSFER FLAVOPROTEIN-UBIQUINONE OXIDOREDUCTASE"/>
    <property type="match status" value="1"/>
</dbReference>
<dbReference type="GO" id="GO:0051539">
    <property type="term" value="F:4 iron, 4 sulfur cluster binding"/>
    <property type="evidence" value="ECO:0007669"/>
    <property type="project" value="UniProtKB-UniRule"/>
</dbReference>
<evidence type="ECO:0000313" key="22">
    <source>
        <dbReference type="Proteomes" id="UP001054902"/>
    </source>
</evidence>
<dbReference type="Proteomes" id="UP001054902">
    <property type="component" value="Unassembled WGS sequence"/>
</dbReference>
<sequence>MSARIATSGLAKRLLRNITKRTPKSASFLAARNYVSLQLHHRRSVLTSAQSYIPTRSFSSDADDLLNAPRESMPFDVLIVGGGPSGLAASIRIKQLCQEKDIDLSVCVVEKGSEIGAHILSGNVFDPKALEELLPGVDWKKELEETQESTATAVTSDEFLMLTKDKSYPLPSVFLPKQLDNHGNFVISLGQLCRYLGGIAEELGVEVYPGFSASEVLYNEDKSAVMGIATRDMGIDKDGNPKDTFERGVELHARQTLFAEGARGSCSEELISHFKLRDGKNEQTYGLGIKEVWQIPEEKFKSGFVQHTLGYPLQSKWNDSTFGGTFLYHQEPNLVHAGLVIGLDYENPYINPYKEFQRWKEHPDIREHFEGGTCISYGARVLNEGGLYAIPKLTFKGGALIGCSAGFLNSVKIKGSHTAIKSGQLAGEAVFESLSSTEKAPVSETFEVSEDDLMEVSSFEDKMKDSWVHKELFEVRNTHAAFSKFGFLPGLAYSGFAAHITKGNEPWTLEHKTRDADFTKEAKNFEPIEYNAPDGVLTFDLLTNLQRSGTYHDDDQRAHLRIKPHLENIPESVSMQKYAAPESRFCPAAVYEYVEDEKSNSPKLVINAQNCVHCKCCSIKMPGEYINWTVPEGGGGPNYQVM</sequence>
<evidence type="ECO:0000256" key="8">
    <source>
        <dbReference type="ARBA" id="ARBA00022792"/>
    </source>
</evidence>
<comment type="function">
    <text evidence="2 19">Accepts electrons from ETF and reduces ubiquinone.</text>
</comment>
<keyword evidence="17" id="KW-0472">Membrane</keyword>
<dbReference type="SUPFAM" id="SSF51905">
    <property type="entry name" value="FAD/NAD(P)-binding domain"/>
    <property type="match status" value="1"/>
</dbReference>
<dbReference type="FunFam" id="3.30.70.20:FF:000015">
    <property type="entry name" value="Electron transfer flavoprotein-ubiquinone oxidoreductase"/>
    <property type="match status" value="1"/>
</dbReference>
<dbReference type="EMBL" id="BLLK01000069">
    <property type="protein sequence ID" value="GFH60783.1"/>
    <property type="molecule type" value="Genomic_DNA"/>
</dbReference>
<dbReference type="Pfam" id="PF21162">
    <property type="entry name" value="ETFQO_UQ-bd"/>
    <property type="match status" value="1"/>
</dbReference>
<dbReference type="InterPro" id="IPR040156">
    <property type="entry name" value="ETF-QO"/>
</dbReference>
<reference evidence="21 22" key="1">
    <citation type="journal article" date="2021" name="Sci. Rep.">
        <title>The genome of the diatom Chaetoceros tenuissimus carries an ancient integrated fragment of an extant virus.</title>
        <authorList>
            <person name="Hongo Y."/>
            <person name="Kimura K."/>
            <person name="Takaki Y."/>
            <person name="Yoshida Y."/>
            <person name="Baba S."/>
            <person name="Kobayashi G."/>
            <person name="Nagasaki K."/>
            <person name="Hano T."/>
            <person name="Tomaru Y."/>
        </authorList>
    </citation>
    <scope>NUCLEOTIDE SEQUENCE [LARGE SCALE GENOMIC DNA]</scope>
    <source>
        <strain evidence="21 22">NIES-3715</strain>
    </source>
</reference>
<dbReference type="Gene3D" id="3.30.70.20">
    <property type="match status" value="1"/>
</dbReference>
<evidence type="ECO:0000313" key="21">
    <source>
        <dbReference type="EMBL" id="GFH60783.1"/>
    </source>
</evidence>
<keyword evidence="11 19" id="KW-0249">Electron transport</keyword>
<accession>A0AAD3HF78</accession>
<evidence type="ECO:0000256" key="9">
    <source>
        <dbReference type="ARBA" id="ARBA00022827"/>
    </source>
</evidence>
<keyword evidence="14 19" id="KW-0411">Iron-sulfur</keyword>
<dbReference type="InterPro" id="IPR017896">
    <property type="entry name" value="4Fe4S_Fe-S-bd"/>
</dbReference>
<dbReference type="GO" id="GO:0004174">
    <property type="term" value="F:electron-transferring-flavoprotein dehydrogenase activity"/>
    <property type="evidence" value="ECO:0007669"/>
    <property type="project" value="UniProtKB-UniRule"/>
</dbReference>
<comment type="similarity">
    <text evidence="4">Belongs to the ETF-QO/FixC family.</text>
</comment>
<dbReference type="Gene3D" id="3.50.50.60">
    <property type="entry name" value="FAD/NAD(P)-binding domain"/>
    <property type="match status" value="1"/>
</dbReference>
<dbReference type="SUPFAM" id="SSF54862">
    <property type="entry name" value="4Fe-4S ferredoxins"/>
    <property type="match status" value="1"/>
</dbReference>
<keyword evidence="7 19" id="KW-0479">Metal-binding</keyword>
<keyword evidence="8" id="KW-0999">Mitochondrion inner membrane</keyword>
<dbReference type="PROSITE" id="PS51379">
    <property type="entry name" value="4FE4S_FER_2"/>
    <property type="match status" value="1"/>
</dbReference>
<dbReference type="Gene3D" id="3.30.9.90">
    <property type="match status" value="1"/>
</dbReference>
<keyword evidence="9 19" id="KW-0274">FAD</keyword>
<evidence type="ECO:0000256" key="19">
    <source>
        <dbReference type="RuleBase" id="RU366068"/>
    </source>
</evidence>
<keyword evidence="15 19" id="KW-0830">Ubiquinone</keyword>
<evidence type="ECO:0000256" key="1">
    <source>
        <dbReference type="ARBA" id="ARBA00001974"/>
    </source>
</evidence>
<keyword evidence="12 19" id="KW-0560">Oxidoreductase</keyword>
<dbReference type="Pfam" id="PF13450">
    <property type="entry name" value="NAD_binding_8"/>
    <property type="match status" value="1"/>
</dbReference>
<gene>
    <name evidence="21" type="ORF">CTEN210_17259</name>
</gene>
<name>A0AAD3HF78_9STRA</name>
<dbReference type="PANTHER" id="PTHR10617:SF107">
    <property type="entry name" value="ELECTRON TRANSFER FLAVOPROTEIN-UBIQUINONE OXIDOREDUCTASE, MITOCHONDRIAL"/>
    <property type="match status" value="1"/>
</dbReference>
<organism evidence="21 22">
    <name type="scientific">Chaetoceros tenuissimus</name>
    <dbReference type="NCBI Taxonomy" id="426638"/>
    <lineage>
        <taxon>Eukaryota</taxon>
        <taxon>Sar</taxon>
        <taxon>Stramenopiles</taxon>
        <taxon>Ochrophyta</taxon>
        <taxon>Bacillariophyta</taxon>
        <taxon>Coscinodiscophyceae</taxon>
        <taxon>Chaetocerotophycidae</taxon>
        <taxon>Chaetocerotales</taxon>
        <taxon>Chaetocerotaceae</taxon>
        <taxon>Chaetoceros</taxon>
    </lineage>
</organism>
<feature type="domain" description="4Fe-4S ferredoxin-type" evidence="20">
    <location>
        <begin position="602"/>
        <end position="631"/>
    </location>
</feature>
<keyword evidence="22" id="KW-1185">Reference proteome</keyword>
<dbReference type="GO" id="GO:0046872">
    <property type="term" value="F:metal ion binding"/>
    <property type="evidence" value="ECO:0007669"/>
    <property type="project" value="UniProtKB-KW"/>
</dbReference>
<comment type="caution">
    <text evidence="21">The sequence shown here is derived from an EMBL/GenBank/DDBJ whole genome shotgun (WGS) entry which is preliminary data.</text>
</comment>
<keyword evidence="13 19" id="KW-0408">Iron</keyword>